<protein>
    <submittedName>
        <fullName evidence="1">Uncharacterized protein</fullName>
    </submittedName>
</protein>
<name>A0A1A9UGC2_GLOAU</name>
<accession>A0A1A9UGC2</accession>
<dbReference type="Proteomes" id="UP000078200">
    <property type="component" value="Unassembled WGS sequence"/>
</dbReference>
<proteinExistence type="predicted"/>
<evidence type="ECO:0000313" key="1">
    <source>
        <dbReference type="EnsemblMetazoa" id="GAUT003912-PA"/>
    </source>
</evidence>
<evidence type="ECO:0000313" key="2">
    <source>
        <dbReference type="Proteomes" id="UP000078200"/>
    </source>
</evidence>
<reference evidence="1" key="1">
    <citation type="submission" date="2020-05" db="UniProtKB">
        <authorList>
            <consortium name="EnsemblMetazoa"/>
        </authorList>
    </citation>
    <scope>IDENTIFICATION</scope>
    <source>
        <strain evidence="1">TTRI</strain>
    </source>
</reference>
<dbReference type="EnsemblMetazoa" id="GAUT003912-RA">
    <property type="protein sequence ID" value="GAUT003912-PA"/>
    <property type="gene ID" value="GAUT003912"/>
</dbReference>
<dbReference type="AlphaFoldDB" id="A0A1A9UGC2"/>
<keyword evidence="2" id="KW-1185">Reference proteome</keyword>
<sequence length="117" mass="13673">MEFISNLNLLSFSYIQPLQSNRSSCALANNTLILFQFRLYPLNIKSAVKHFQHVDVYVFKHELKLEQQQPTFQDFESLLKVITLTVMVIIVSFAKYKFVYHGSVQATNQDNEKIKIK</sequence>
<organism evidence="1 2">
    <name type="scientific">Glossina austeni</name>
    <name type="common">Savannah tsetse fly</name>
    <dbReference type="NCBI Taxonomy" id="7395"/>
    <lineage>
        <taxon>Eukaryota</taxon>
        <taxon>Metazoa</taxon>
        <taxon>Ecdysozoa</taxon>
        <taxon>Arthropoda</taxon>
        <taxon>Hexapoda</taxon>
        <taxon>Insecta</taxon>
        <taxon>Pterygota</taxon>
        <taxon>Neoptera</taxon>
        <taxon>Endopterygota</taxon>
        <taxon>Diptera</taxon>
        <taxon>Brachycera</taxon>
        <taxon>Muscomorpha</taxon>
        <taxon>Hippoboscoidea</taxon>
        <taxon>Glossinidae</taxon>
        <taxon>Glossina</taxon>
    </lineage>
</organism>
<dbReference type="VEuPathDB" id="VectorBase:GAUT003912"/>